<evidence type="ECO:0000256" key="1">
    <source>
        <dbReference type="SAM" id="Phobius"/>
    </source>
</evidence>
<feature type="transmembrane region" description="Helical" evidence="1">
    <location>
        <begin position="21"/>
        <end position="43"/>
    </location>
</feature>
<dbReference type="OrthoDB" id="3183957at2"/>
<proteinExistence type="predicted"/>
<keyword evidence="1" id="KW-0812">Transmembrane</keyword>
<feature type="transmembrane region" description="Helical" evidence="1">
    <location>
        <begin position="125"/>
        <end position="146"/>
    </location>
</feature>
<dbReference type="AlphaFoldDB" id="A0A345PJU4"/>
<feature type="transmembrane region" description="Helical" evidence="1">
    <location>
        <begin position="55"/>
        <end position="76"/>
    </location>
</feature>
<evidence type="ECO:0008006" key="4">
    <source>
        <dbReference type="Google" id="ProtNLM"/>
    </source>
</evidence>
<dbReference type="EMBL" id="CP024848">
    <property type="protein sequence ID" value="AXI10274.1"/>
    <property type="molecule type" value="Genomic_DNA"/>
</dbReference>
<accession>A0A345PJU4</accession>
<dbReference type="KEGG" id="ocn:CUC15_15630"/>
<name>A0A345PJU4_9BACI</name>
<reference evidence="3" key="1">
    <citation type="submission" date="2017-11" db="EMBL/GenBank/DDBJ databases">
        <authorList>
            <person name="Zhu W."/>
        </authorList>
    </citation>
    <scope>NUCLEOTIDE SEQUENCE [LARGE SCALE GENOMIC DNA]</scope>
    <source>
        <strain evidence="3">160</strain>
    </source>
</reference>
<keyword evidence="1" id="KW-0472">Membrane</keyword>
<protein>
    <recommendedName>
        <fullName evidence="4">PTS cellobiose transporter subunit IIA</fullName>
    </recommendedName>
</protein>
<feature type="transmembrane region" description="Helical" evidence="1">
    <location>
        <begin position="88"/>
        <end position="113"/>
    </location>
</feature>
<organism evidence="2 3">
    <name type="scientific">Oceanobacillus zhaokaii</name>
    <dbReference type="NCBI Taxonomy" id="2052660"/>
    <lineage>
        <taxon>Bacteria</taxon>
        <taxon>Bacillati</taxon>
        <taxon>Bacillota</taxon>
        <taxon>Bacilli</taxon>
        <taxon>Bacillales</taxon>
        <taxon>Bacillaceae</taxon>
        <taxon>Oceanobacillus</taxon>
    </lineage>
</organism>
<keyword evidence="1" id="KW-1133">Transmembrane helix</keyword>
<gene>
    <name evidence="2" type="ORF">CUC15_15630</name>
</gene>
<dbReference type="RefSeq" id="WP_114917561.1">
    <property type="nucleotide sequence ID" value="NZ_CP024848.1"/>
</dbReference>
<sequence>MKKDEMALMEQSRKKISIKSMYFNRYLLVRYVSALFFFTNIYWLISLVMSDSSLYIIPLILIIVLVISTAEQVKIYSKHTNNAKYTKFSFMTLLFTNVFLIIPSCFSSSFTQLYPFLLNQEKSKILVLVILTIGILLSALILNRLFRIKHDEDKHYDLIKKYEEAIN</sequence>
<dbReference type="Proteomes" id="UP000253908">
    <property type="component" value="Chromosome"/>
</dbReference>
<evidence type="ECO:0000313" key="3">
    <source>
        <dbReference type="Proteomes" id="UP000253908"/>
    </source>
</evidence>
<keyword evidence="3" id="KW-1185">Reference proteome</keyword>
<evidence type="ECO:0000313" key="2">
    <source>
        <dbReference type="EMBL" id="AXI10274.1"/>
    </source>
</evidence>